<evidence type="ECO:0000256" key="1">
    <source>
        <dbReference type="ARBA" id="ARBA00038414"/>
    </source>
</evidence>
<evidence type="ECO:0000313" key="2">
    <source>
        <dbReference type="EMBL" id="CDK28782.1"/>
    </source>
</evidence>
<dbReference type="InterPro" id="IPR015942">
    <property type="entry name" value="Asp/Glu/hydantoin_racemase"/>
</dbReference>
<gene>
    <name evidence="2" type="ORF">KUCA_T00004767001</name>
</gene>
<dbReference type="AlphaFoldDB" id="W6MU00"/>
<dbReference type="InterPro" id="IPR052186">
    <property type="entry name" value="Hydantoin_racemase-like"/>
</dbReference>
<dbReference type="GeneID" id="34522160"/>
<reference evidence="2" key="2">
    <citation type="submission" date="2014-02" db="EMBL/GenBank/DDBJ databases">
        <title>Complete DNA sequence of /Kuraishia capsulata/ illustrates novel genomic features among budding yeasts (/Saccharomycotina/).</title>
        <authorList>
            <person name="Morales L."/>
            <person name="Noel B."/>
            <person name="Porcel B."/>
            <person name="Marcet-Houben M."/>
            <person name="Hullo M-F."/>
            <person name="Sacerdot C."/>
            <person name="Tekaia F."/>
            <person name="Leh-Louis V."/>
            <person name="Despons L."/>
            <person name="Khanna V."/>
            <person name="Aury J-M."/>
            <person name="Barbe V."/>
            <person name="Couloux A."/>
            <person name="Labadie K."/>
            <person name="Pelletier E."/>
            <person name="Souciet J-L."/>
            <person name="Boekhout T."/>
            <person name="Gabaldon T."/>
            <person name="Wincker P."/>
            <person name="Dujon B."/>
        </authorList>
    </citation>
    <scope>NUCLEOTIDE SEQUENCE</scope>
    <source>
        <strain evidence="2">CBS 1993</strain>
    </source>
</reference>
<dbReference type="OrthoDB" id="412018at2759"/>
<dbReference type="HOGENOM" id="CLU_053002_1_0_1"/>
<dbReference type="InterPro" id="IPR053714">
    <property type="entry name" value="Iso_Racemase_Enz_sf"/>
</dbReference>
<accession>W6MU00</accession>
<dbReference type="PANTHER" id="PTHR28047:SF5">
    <property type="entry name" value="PROTEIN DCG1"/>
    <property type="match status" value="1"/>
</dbReference>
<reference evidence="2" key="1">
    <citation type="submission" date="2013-12" db="EMBL/GenBank/DDBJ databases">
        <authorList>
            <person name="Genoscope - CEA"/>
        </authorList>
    </citation>
    <scope>NUCLEOTIDE SEQUENCE</scope>
    <source>
        <strain evidence="2">CBS 1993</strain>
    </source>
</reference>
<dbReference type="Proteomes" id="UP000019384">
    <property type="component" value="Unassembled WGS sequence"/>
</dbReference>
<comment type="similarity">
    <text evidence="1">Belongs to the HyuE racemase family.</text>
</comment>
<dbReference type="Pfam" id="PF01177">
    <property type="entry name" value="Asp_Glu_race"/>
    <property type="match status" value="1"/>
</dbReference>
<dbReference type="RefSeq" id="XP_022460772.1">
    <property type="nucleotide sequence ID" value="XM_022605784.1"/>
</dbReference>
<dbReference type="STRING" id="1382522.W6MU00"/>
<sequence length="223" mass="24460">MKILVINPTSSPSLEDNLRVCLQDRTRLPVGFYTCSNSKCPKEIYNVSQEVESAYLCFEELKNMHQDYDGFLVCCFSDHPLVYMLRELVGKQKPVTGIFQASILHCLALDVGNFAIVTTTNSWKPLLDKAVDNYLGTGSAVKFKGTFGTGLGVLEVHAFGTAILDKCKEVVEKTNVEVICLGCAGMVGLAKEVEEKLEREVIIVDGVLSGVAFVESLIIARQS</sequence>
<evidence type="ECO:0000313" key="3">
    <source>
        <dbReference type="Proteomes" id="UP000019384"/>
    </source>
</evidence>
<evidence type="ECO:0008006" key="4">
    <source>
        <dbReference type="Google" id="ProtNLM"/>
    </source>
</evidence>
<dbReference type="Gene3D" id="3.40.50.12500">
    <property type="match status" value="1"/>
</dbReference>
<organism evidence="2 3">
    <name type="scientific">Kuraishia capsulata CBS 1993</name>
    <dbReference type="NCBI Taxonomy" id="1382522"/>
    <lineage>
        <taxon>Eukaryota</taxon>
        <taxon>Fungi</taxon>
        <taxon>Dikarya</taxon>
        <taxon>Ascomycota</taxon>
        <taxon>Saccharomycotina</taxon>
        <taxon>Pichiomycetes</taxon>
        <taxon>Pichiales</taxon>
        <taxon>Pichiaceae</taxon>
        <taxon>Kuraishia</taxon>
    </lineage>
</organism>
<proteinExistence type="inferred from homology"/>
<dbReference type="PANTHER" id="PTHR28047">
    <property type="entry name" value="PROTEIN DCG1"/>
    <property type="match status" value="1"/>
</dbReference>
<dbReference type="GO" id="GO:0047661">
    <property type="term" value="F:amino-acid racemase activity"/>
    <property type="evidence" value="ECO:0007669"/>
    <property type="project" value="InterPro"/>
</dbReference>
<protein>
    <recommendedName>
        <fullName evidence="4">Asp/Glu/hydantoin racemase</fullName>
    </recommendedName>
</protein>
<dbReference type="EMBL" id="HG793130">
    <property type="protein sequence ID" value="CDK28782.1"/>
    <property type="molecule type" value="Genomic_DNA"/>
</dbReference>
<name>W6MU00_9ASCO</name>
<keyword evidence="3" id="KW-1185">Reference proteome</keyword>